<accession>A0A7C9VEB2</accession>
<sequence length="61" mass="6492">MMAKIKSVISILVLAVACGIAAYDYRIGLIAPALVSVGVGLFVVFAIWVFPDVKPKSQVNK</sequence>
<protein>
    <submittedName>
        <fullName evidence="2">Uncharacterized protein</fullName>
    </submittedName>
</protein>
<evidence type="ECO:0000313" key="3">
    <source>
        <dbReference type="Proteomes" id="UP000480266"/>
    </source>
</evidence>
<dbReference type="AlphaFoldDB" id="A0A7C9VEB2"/>
<name>A0A7C9VEB2_9BRAD</name>
<keyword evidence="1" id="KW-1133">Transmembrane helix</keyword>
<proteinExistence type="predicted"/>
<evidence type="ECO:0000256" key="1">
    <source>
        <dbReference type="SAM" id="Phobius"/>
    </source>
</evidence>
<keyword evidence="1" id="KW-0472">Membrane</keyword>
<dbReference type="EMBL" id="JAAMRR010000698">
    <property type="protein sequence ID" value="NGX96148.1"/>
    <property type="molecule type" value="Genomic_DNA"/>
</dbReference>
<reference evidence="2" key="1">
    <citation type="submission" date="2020-02" db="EMBL/GenBank/DDBJ databases">
        <title>Draft genome sequence of Candidatus Afipia apatlaquensis IBT-C3, a potential strain for decolorization of textile dyes.</title>
        <authorList>
            <person name="Sanchez-Reyes A."/>
            <person name="Breton-Deval L."/>
            <person name="Mangelson H."/>
            <person name="Sanchez-Flores A."/>
        </authorList>
    </citation>
    <scope>NUCLEOTIDE SEQUENCE [LARGE SCALE GENOMIC DNA]</scope>
    <source>
        <strain evidence="2">IBT-C3</strain>
    </source>
</reference>
<organism evidence="2 3">
    <name type="scientific">Candidatus Afipia apatlaquensis</name>
    <dbReference type="NCBI Taxonomy" id="2712852"/>
    <lineage>
        <taxon>Bacteria</taxon>
        <taxon>Pseudomonadati</taxon>
        <taxon>Pseudomonadota</taxon>
        <taxon>Alphaproteobacteria</taxon>
        <taxon>Hyphomicrobiales</taxon>
        <taxon>Nitrobacteraceae</taxon>
        <taxon>Afipia</taxon>
    </lineage>
</organism>
<comment type="caution">
    <text evidence="2">The sequence shown here is derived from an EMBL/GenBank/DDBJ whole genome shotgun (WGS) entry which is preliminary data.</text>
</comment>
<keyword evidence="1" id="KW-0812">Transmembrane</keyword>
<dbReference type="PROSITE" id="PS51257">
    <property type="entry name" value="PROKAR_LIPOPROTEIN"/>
    <property type="match status" value="1"/>
</dbReference>
<keyword evidence="3" id="KW-1185">Reference proteome</keyword>
<dbReference type="Proteomes" id="UP000480266">
    <property type="component" value="Unassembled WGS sequence"/>
</dbReference>
<evidence type="ECO:0000313" key="2">
    <source>
        <dbReference type="EMBL" id="NGX96148.1"/>
    </source>
</evidence>
<feature type="transmembrane region" description="Helical" evidence="1">
    <location>
        <begin position="32"/>
        <end position="51"/>
    </location>
</feature>
<gene>
    <name evidence="2" type="ORF">G4V63_13280</name>
</gene>